<evidence type="ECO:0000259" key="12">
    <source>
        <dbReference type="PROSITE" id="PS51192"/>
    </source>
</evidence>
<evidence type="ECO:0000256" key="3">
    <source>
        <dbReference type="ARBA" id="ARBA00022741"/>
    </source>
</evidence>
<dbReference type="SMART" id="SM00487">
    <property type="entry name" value="DEXDc"/>
    <property type="match status" value="1"/>
</dbReference>
<name>A0A2P6NRA8_9EUKA</name>
<evidence type="ECO:0000256" key="1">
    <source>
        <dbReference type="ARBA" id="ARBA00004123"/>
    </source>
</evidence>
<dbReference type="GO" id="GO:0006289">
    <property type="term" value="P:nucleotide-excision repair"/>
    <property type="evidence" value="ECO:0007669"/>
    <property type="project" value="TreeGrafter"/>
</dbReference>
<dbReference type="GO" id="GO:0008270">
    <property type="term" value="F:zinc ion binding"/>
    <property type="evidence" value="ECO:0007669"/>
    <property type="project" value="UniProtKB-KW"/>
</dbReference>
<accession>A0A2P6NRA8</accession>
<dbReference type="PANTHER" id="PTHR45626">
    <property type="entry name" value="TRANSCRIPTION TERMINATION FACTOR 2-RELATED"/>
    <property type="match status" value="1"/>
</dbReference>
<feature type="compositionally biased region" description="Basic and acidic residues" evidence="10">
    <location>
        <begin position="1"/>
        <end position="13"/>
    </location>
</feature>
<evidence type="ECO:0000256" key="7">
    <source>
        <dbReference type="ARBA" id="ARBA00022833"/>
    </source>
</evidence>
<dbReference type="PROSITE" id="PS00690">
    <property type="entry name" value="DEAH_ATP_HELICASE"/>
    <property type="match status" value="1"/>
</dbReference>
<evidence type="ECO:0000256" key="10">
    <source>
        <dbReference type="SAM" id="MobiDB-lite"/>
    </source>
</evidence>
<dbReference type="CDD" id="cd18008">
    <property type="entry name" value="DEXDc_SHPRH-like"/>
    <property type="match status" value="1"/>
</dbReference>
<dbReference type="GO" id="GO:0016787">
    <property type="term" value="F:hydrolase activity"/>
    <property type="evidence" value="ECO:0007669"/>
    <property type="project" value="UniProtKB-KW"/>
</dbReference>
<dbReference type="Proteomes" id="UP000241769">
    <property type="component" value="Unassembled WGS sequence"/>
</dbReference>
<evidence type="ECO:0000259" key="11">
    <source>
        <dbReference type="PROSITE" id="PS50089"/>
    </source>
</evidence>
<dbReference type="PROSITE" id="PS51192">
    <property type="entry name" value="HELICASE_ATP_BIND_1"/>
    <property type="match status" value="1"/>
</dbReference>
<dbReference type="SUPFAM" id="SSF57850">
    <property type="entry name" value="RING/U-box"/>
    <property type="match status" value="1"/>
</dbReference>
<feature type="compositionally biased region" description="Acidic residues" evidence="10">
    <location>
        <begin position="123"/>
        <end position="140"/>
    </location>
</feature>
<dbReference type="InterPro" id="IPR000330">
    <property type="entry name" value="SNF2_N"/>
</dbReference>
<dbReference type="InterPro" id="IPR049730">
    <property type="entry name" value="SNF2/RAD54-like_C"/>
</dbReference>
<reference evidence="14 15" key="1">
    <citation type="journal article" date="2018" name="Genome Biol. Evol.">
        <title>Multiple Roots of Fruiting Body Formation in Amoebozoa.</title>
        <authorList>
            <person name="Hillmann F."/>
            <person name="Forbes G."/>
            <person name="Novohradska S."/>
            <person name="Ferling I."/>
            <person name="Riege K."/>
            <person name="Groth M."/>
            <person name="Westermann M."/>
            <person name="Marz M."/>
            <person name="Spaller T."/>
            <person name="Winckler T."/>
            <person name="Schaap P."/>
            <person name="Glockner G."/>
        </authorList>
    </citation>
    <scope>NUCLEOTIDE SEQUENCE [LARGE SCALE GENOMIC DNA]</scope>
    <source>
        <strain evidence="14 15">Jena</strain>
    </source>
</reference>
<evidence type="ECO:0000256" key="9">
    <source>
        <dbReference type="PROSITE-ProRule" id="PRU00175"/>
    </source>
</evidence>
<dbReference type="PROSITE" id="PS50089">
    <property type="entry name" value="ZF_RING_2"/>
    <property type="match status" value="1"/>
</dbReference>
<keyword evidence="5" id="KW-0378">Hydrolase</keyword>
<evidence type="ECO:0000256" key="6">
    <source>
        <dbReference type="ARBA" id="ARBA00022806"/>
    </source>
</evidence>
<dbReference type="SMART" id="SM00490">
    <property type="entry name" value="HELICc"/>
    <property type="match status" value="1"/>
</dbReference>
<dbReference type="InterPro" id="IPR001650">
    <property type="entry name" value="Helicase_C-like"/>
</dbReference>
<keyword evidence="3" id="KW-0547">Nucleotide-binding</keyword>
<dbReference type="GO" id="GO:0004386">
    <property type="term" value="F:helicase activity"/>
    <property type="evidence" value="ECO:0007669"/>
    <property type="project" value="UniProtKB-KW"/>
</dbReference>
<dbReference type="EMBL" id="MDYQ01000030">
    <property type="protein sequence ID" value="PRP86501.1"/>
    <property type="molecule type" value="Genomic_DNA"/>
</dbReference>
<gene>
    <name evidence="14" type="ORF">PROFUN_05283</name>
</gene>
<dbReference type="InParanoid" id="A0A2P6NRA8"/>
<sequence>MPRKSKEVVKSESESGLDSSDEQQREPKGTPVKIRPYNGKDESSDVEVVEGATNSDDFQSDESISESKPKTVLKAKAQTKKTTKKATRTKKTTTSKKSTKKDKKPTMMDSDEESDYEHKKADESEEEEITDVLEESDEETTEVKVEVTTKKRNRSGKKGESKKKRKQNFDTTGMECDTIHSHELIDYTWSIESRDQPHELSESITMLGFQKESLAWMSQQENNEKWRGGILADDMGMGKTLQAIAMILKRRSEELEKMSEEERQDAKFVTLVVTPVVAMHQWRKEIEKYTKPNSLKVCFYHGNGRDVDFNDFDVVLTSYNIMECEYRFQNTGQTVKGEKVKKPSKLHSYRWHRIILDEAHNIKDRVCNTARAAFHLESQYRWSLTGTPLQVNDRLQRVESDIEQNRVNELFSLIKLMRITPYSYYYCKKCPCKSMHWEFDGVASSLRTNADRRNRRTCKSCGCSSMSHFSWWNRNVMNPIIKNGIGSPESDSAYKILRYILQRVMLRRTKEEKKDDLRLPPRLIRIRRDEFDDEENDFYEALYSQTKVTFNNFIEEGTVLSNYAHVFDLLLRLRQASNHPYLVLHSRDSDKDKGVDWCKLCNDPAEDPIMSKCKHVFCRMCAETYVQSTTKKTGCPQCFAPLTIDLEQKYTPPASATVKSYKENTKSILQRVDLTNWRSSSKIEAVLEELTNIRQRDPCAKTLIFSQFVNYLDLLDWRLKLAGFGPLKLDGRMSVDQKAAAIASFNDDPNCNVFLVSLKAGGVALNLTVASYCFLLDPWWNPATEFQAIDRIYRLGQFKCIRVIRFIIHNTIEERILQLQEKKFLLFKSTVGMDQESLNRLSVGDLKFLFH</sequence>
<dbReference type="SMART" id="SM00184">
    <property type="entry name" value="RING"/>
    <property type="match status" value="1"/>
</dbReference>
<dbReference type="Gene3D" id="3.40.50.10810">
    <property type="entry name" value="Tandem AAA-ATPase domain"/>
    <property type="match status" value="1"/>
</dbReference>
<keyword evidence="2" id="KW-0479">Metal-binding</keyword>
<feature type="compositionally biased region" description="Basic residues" evidence="10">
    <location>
        <begin position="150"/>
        <end position="166"/>
    </location>
</feature>
<organism evidence="14 15">
    <name type="scientific">Planoprotostelium fungivorum</name>
    <dbReference type="NCBI Taxonomy" id="1890364"/>
    <lineage>
        <taxon>Eukaryota</taxon>
        <taxon>Amoebozoa</taxon>
        <taxon>Evosea</taxon>
        <taxon>Variosea</taxon>
        <taxon>Cavosteliida</taxon>
        <taxon>Cavosteliaceae</taxon>
        <taxon>Planoprotostelium</taxon>
    </lineage>
</organism>
<dbReference type="STRING" id="1890364.A0A2P6NRA8"/>
<dbReference type="OrthoDB" id="448448at2759"/>
<keyword evidence="6" id="KW-0347">Helicase</keyword>
<keyword evidence="15" id="KW-1185">Reference proteome</keyword>
<feature type="compositionally biased region" description="Basic residues" evidence="10">
    <location>
        <begin position="71"/>
        <end position="103"/>
    </location>
</feature>
<dbReference type="InterPro" id="IPR050628">
    <property type="entry name" value="SNF2_RAD54_helicase_TF"/>
</dbReference>
<keyword evidence="7" id="KW-0862">Zinc</keyword>
<feature type="domain" description="Helicase C-terminal" evidence="13">
    <location>
        <begin position="682"/>
        <end position="839"/>
    </location>
</feature>
<dbReference type="PROSITE" id="PS51194">
    <property type="entry name" value="HELICASE_CTER"/>
    <property type="match status" value="1"/>
</dbReference>
<evidence type="ECO:0000256" key="8">
    <source>
        <dbReference type="ARBA" id="ARBA00022840"/>
    </source>
</evidence>
<feature type="region of interest" description="Disordered" evidence="10">
    <location>
        <begin position="1"/>
        <end position="169"/>
    </location>
</feature>
<dbReference type="SUPFAM" id="SSF52540">
    <property type="entry name" value="P-loop containing nucleoside triphosphate hydrolases"/>
    <property type="match status" value="2"/>
</dbReference>
<evidence type="ECO:0000256" key="5">
    <source>
        <dbReference type="ARBA" id="ARBA00022801"/>
    </source>
</evidence>
<evidence type="ECO:0000313" key="15">
    <source>
        <dbReference type="Proteomes" id="UP000241769"/>
    </source>
</evidence>
<evidence type="ECO:0000256" key="4">
    <source>
        <dbReference type="ARBA" id="ARBA00022771"/>
    </source>
</evidence>
<dbReference type="InterPro" id="IPR038718">
    <property type="entry name" value="SNF2-like_sf"/>
</dbReference>
<evidence type="ECO:0000259" key="13">
    <source>
        <dbReference type="PROSITE" id="PS51194"/>
    </source>
</evidence>
<dbReference type="InterPro" id="IPR001841">
    <property type="entry name" value="Znf_RING"/>
</dbReference>
<dbReference type="InterPro" id="IPR002464">
    <property type="entry name" value="DNA/RNA_helicase_DEAH_CS"/>
</dbReference>
<dbReference type="Pfam" id="PF00271">
    <property type="entry name" value="Helicase_C"/>
    <property type="match status" value="1"/>
</dbReference>
<evidence type="ECO:0000256" key="2">
    <source>
        <dbReference type="ARBA" id="ARBA00022723"/>
    </source>
</evidence>
<dbReference type="AlphaFoldDB" id="A0A2P6NRA8"/>
<dbReference type="Pfam" id="PF00097">
    <property type="entry name" value="zf-C3HC4"/>
    <property type="match status" value="1"/>
</dbReference>
<dbReference type="InterPro" id="IPR014001">
    <property type="entry name" value="Helicase_ATP-bd"/>
</dbReference>
<dbReference type="GO" id="GO:0008094">
    <property type="term" value="F:ATP-dependent activity, acting on DNA"/>
    <property type="evidence" value="ECO:0007669"/>
    <property type="project" value="TreeGrafter"/>
</dbReference>
<keyword evidence="4 9" id="KW-0863">Zinc-finger</keyword>
<feature type="domain" description="RING-type" evidence="11">
    <location>
        <begin position="598"/>
        <end position="638"/>
    </location>
</feature>
<dbReference type="GO" id="GO:0005634">
    <property type="term" value="C:nucleus"/>
    <property type="evidence" value="ECO:0007669"/>
    <property type="project" value="UniProtKB-SubCell"/>
</dbReference>
<dbReference type="InterPro" id="IPR018957">
    <property type="entry name" value="Znf_C3HC4_RING-type"/>
</dbReference>
<dbReference type="PROSITE" id="PS00518">
    <property type="entry name" value="ZF_RING_1"/>
    <property type="match status" value="1"/>
</dbReference>
<dbReference type="PANTHER" id="PTHR45626:SF12">
    <property type="entry name" value="DNA REPAIR PROTEIN RAD16"/>
    <property type="match status" value="1"/>
</dbReference>
<dbReference type="CDD" id="cd18793">
    <property type="entry name" value="SF2_C_SNF"/>
    <property type="match status" value="1"/>
</dbReference>
<keyword evidence="8" id="KW-0067">ATP-binding</keyword>
<dbReference type="Gene3D" id="3.40.50.300">
    <property type="entry name" value="P-loop containing nucleotide triphosphate hydrolases"/>
    <property type="match status" value="1"/>
</dbReference>
<protein>
    <recommendedName>
        <fullName evidence="16">DNA repair protein RAD16</fullName>
    </recommendedName>
</protein>
<comment type="subcellular location">
    <subcellularLocation>
        <location evidence="1">Nucleus</location>
    </subcellularLocation>
</comment>
<comment type="caution">
    <text evidence="14">The sequence shown here is derived from an EMBL/GenBank/DDBJ whole genome shotgun (WGS) entry which is preliminary data.</text>
</comment>
<dbReference type="Pfam" id="PF00176">
    <property type="entry name" value="SNF2-rel_dom"/>
    <property type="match status" value="2"/>
</dbReference>
<evidence type="ECO:0000313" key="14">
    <source>
        <dbReference type="EMBL" id="PRP86501.1"/>
    </source>
</evidence>
<dbReference type="InterPro" id="IPR027417">
    <property type="entry name" value="P-loop_NTPase"/>
</dbReference>
<dbReference type="Gene3D" id="3.30.40.10">
    <property type="entry name" value="Zinc/RING finger domain, C3HC4 (zinc finger)"/>
    <property type="match status" value="1"/>
</dbReference>
<proteinExistence type="predicted"/>
<evidence type="ECO:0008006" key="16">
    <source>
        <dbReference type="Google" id="ProtNLM"/>
    </source>
</evidence>
<dbReference type="InterPro" id="IPR017907">
    <property type="entry name" value="Znf_RING_CS"/>
</dbReference>
<feature type="domain" description="Helicase ATP-binding" evidence="12">
    <location>
        <begin position="220"/>
        <end position="406"/>
    </location>
</feature>
<dbReference type="InterPro" id="IPR013083">
    <property type="entry name" value="Znf_RING/FYVE/PHD"/>
</dbReference>
<dbReference type="GO" id="GO:0005524">
    <property type="term" value="F:ATP binding"/>
    <property type="evidence" value="ECO:0007669"/>
    <property type="project" value="UniProtKB-KW"/>
</dbReference>